<evidence type="ECO:0000313" key="1">
    <source>
        <dbReference type="EMBL" id="PXY24412.1"/>
    </source>
</evidence>
<protein>
    <submittedName>
        <fullName evidence="1">Uncharacterized protein</fullName>
    </submittedName>
</protein>
<evidence type="ECO:0000313" key="2">
    <source>
        <dbReference type="Proteomes" id="UP000247892"/>
    </source>
</evidence>
<proteinExistence type="predicted"/>
<reference evidence="1 2" key="1">
    <citation type="submission" date="2016-07" db="EMBL/GenBank/DDBJ databases">
        <title>Draft genome sequence of Prauserella sp. YIM 121212, isolated from alkaline soil.</title>
        <authorList>
            <person name="Ruckert C."/>
            <person name="Albersmeier A."/>
            <person name="Jiang C.-L."/>
            <person name="Jiang Y."/>
            <person name="Kalinowski J."/>
            <person name="Schneider O."/>
            <person name="Winkler A."/>
            <person name="Zotchev S.B."/>
        </authorList>
    </citation>
    <scope>NUCLEOTIDE SEQUENCE [LARGE SCALE GENOMIC DNA]</scope>
    <source>
        <strain evidence="1 2">YIM 121212</strain>
    </source>
</reference>
<keyword evidence="2" id="KW-1185">Reference proteome</keyword>
<dbReference type="AlphaFoldDB" id="A0A318LI61"/>
<comment type="caution">
    <text evidence="1">The sequence shown here is derived from an EMBL/GenBank/DDBJ whole genome shotgun (WGS) entry which is preliminary data.</text>
</comment>
<organism evidence="1 2">
    <name type="scientific">Prauserella flavalba</name>
    <dbReference type="NCBI Taxonomy" id="1477506"/>
    <lineage>
        <taxon>Bacteria</taxon>
        <taxon>Bacillati</taxon>
        <taxon>Actinomycetota</taxon>
        <taxon>Actinomycetes</taxon>
        <taxon>Pseudonocardiales</taxon>
        <taxon>Pseudonocardiaceae</taxon>
        <taxon>Prauserella</taxon>
    </lineage>
</organism>
<dbReference type="Proteomes" id="UP000247892">
    <property type="component" value="Unassembled WGS sequence"/>
</dbReference>
<dbReference type="EMBL" id="MASU01000013">
    <property type="protein sequence ID" value="PXY24412.1"/>
    <property type="molecule type" value="Genomic_DNA"/>
</dbReference>
<gene>
    <name evidence="1" type="ORF">BA062_29825</name>
</gene>
<accession>A0A318LI61</accession>
<name>A0A318LI61_9PSEU</name>
<sequence length="61" mass="6516">MTECQLERLVQPAEAERAGLGVAEPGEAGKVAATEQLRCFGLDRRPPLLIAQAAGDETRPQ</sequence>